<evidence type="ECO:0000259" key="14">
    <source>
        <dbReference type="Pfam" id="PF25809"/>
    </source>
</evidence>
<evidence type="ECO:0000256" key="4">
    <source>
        <dbReference type="ARBA" id="ARBA00022763"/>
    </source>
</evidence>
<feature type="domain" description="STEEP1" evidence="14">
    <location>
        <begin position="20"/>
        <end position="159"/>
    </location>
</feature>
<evidence type="ECO:0000256" key="5">
    <source>
        <dbReference type="ARBA" id="ARBA00022771"/>
    </source>
</evidence>
<evidence type="ECO:0000313" key="15">
    <source>
        <dbReference type="EMBL" id="GJN88003.1"/>
    </source>
</evidence>
<dbReference type="InterPro" id="IPR022656">
    <property type="entry name" value="XPA_C"/>
</dbReference>
<evidence type="ECO:0000256" key="8">
    <source>
        <dbReference type="ARBA" id="ARBA00023204"/>
    </source>
</evidence>
<evidence type="ECO:0000256" key="12">
    <source>
        <dbReference type="SAM" id="MobiDB-lite"/>
    </source>
</evidence>
<evidence type="ECO:0000256" key="9">
    <source>
        <dbReference type="ARBA" id="ARBA00023242"/>
    </source>
</evidence>
<keyword evidence="16" id="KW-1185">Reference proteome</keyword>
<dbReference type="GO" id="GO:1901255">
    <property type="term" value="P:nucleotide-excision repair involved in interstrand cross-link repair"/>
    <property type="evidence" value="ECO:0007669"/>
    <property type="project" value="TreeGrafter"/>
</dbReference>
<evidence type="ECO:0000313" key="16">
    <source>
        <dbReference type="Proteomes" id="UP001342314"/>
    </source>
</evidence>
<keyword evidence="11" id="KW-0175">Coiled coil</keyword>
<dbReference type="FunFam" id="3.90.530.10:FF:000003">
    <property type="entry name" value="Dna repair rad14 protein"/>
    <property type="match status" value="1"/>
</dbReference>
<dbReference type="Proteomes" id="UP001342314">
    <property type="component" value="Unassembled WGS sequence"/>
</dbReference>
<dbReference type="PANTHER" id="PTHR10142:SF0">
    <property type="entry name" value="DNA REPAIR PROTEIN COMPLEMENTING XP-A CELLS"/>
    <property type="match status" value="1"/>
</dbReference>
<comment type="similarity">
    <text evidence="2">Belongs to the XPA family.</text>
</comment>
<dbReference type="Pfam" id="PF05181">
    <property type="entry name" value="XPA_C"/>
    <property type="match status" value="1"/>
</dbReference>
<feature type="compositionally biased region" description="Low complexity" evidence="12">
    <location>
        <begin position="220"/>
        <end position="242"/>
    </location>
</feature>
<dbReference type="Gene3D" id="3.90.530.10">
    <property type="entry name" value="XPA C-terminal domain"/>
    <property type="match status" value="1"/>
</dbReference>
<keyword evidence="8" id="KW-0234">DNA repair</keyword>
<sequence length="516" mass="57783">MPKGGGRHAISQSKEDFGPENLHVHYCLCGEFILVVDAPLAQLPRRPFDGSYCLVNRSGPAYRTYKLNVSEHGKDLPPPRPLDKAEGDSLVVNAFGAAGKEGNGVLVNHDGGFEFQRRFFCPRCQLQVGYETKPGEGQRGDVTFILAGALSSVQNQVPADAFGEPTLTPEQVRKFEENRLRAKAKLQERERVQRQNSAAERPNALGKRPLQVLPADSTSPTAPNARYAATATSAGTRSASNALQAALSGPSRGPPVKHFAGADGPGGGADTAPLPSMIGQYVEYDLSTLKNSRGGFLLEGEEDDPRRLKERQMQEELKRMRLENARKQGQLRQATMSLDPTENPKCVHCGTLDLDDQLRTVFGVMCCTNCKKERPEMYSLLTKTECKEDYLLTEPELRDTELMPHLLRPNPHRPTYSNMMLFLRCQVEEFAFSDKKWGSAEALDAEFERREAEKKDKKSKKFAKKLQELRKKTKTNVWHRRQDAEHRHEFEDATGARGETVQRCRECGFETETETF</sequence>
<reference evidence="15 16" key="1">
    <citation type="submission" date="2021-12" db="EMBL/GenBank/DDBJ databases">
        <title>High titer production of polyol ester of fatty acids by Rhodotorula paludigena BS15 towards product separation-free biomass refinery.</title>
        <authorList>
            <person name="Mano J."/>
            <person name="Ono H."/>
            <person name="Tanaka T."/>
            <person name="Naito K."/>
            <person name="Sushida H."/>
            <person name="Ike M."/>
            <person name="Tokuyasu K."/>
            <person name="Kitaoka M."/>
        </authorList>
    </citation>
    <scope>NUCLEOTIDE SEQUENCE [LARGE SCALE GENOMIC DNA]</scope>
    <source>
        <strain evidence="15 16">BS15</strain>
    </source>
</reference>
<dbReference type="Pfam" id="PF25809">
    <property type="entry name" value="STEEP1"/>
    <property type="match status" value="1"/>
</dbReference>
<evidence type="ECO:0000256" key="1">
    <source>
        <dbReference type="ARBA" id="ARBA00004123"/>
    </source>
</evidence>
<keyword evidence="6" id="KW-0862">Zinc</keyword>
<comment type="subcellular location">
    <subcellularLocation>
        <location evidence="1">Nucleus</location>
    </subcellularLocation>
</comment>
<feature type="region of interest" description="Disordered" evidence="12">
    <location>
        <begin position="185"/>
        <end position="254"/>
    </location>
</feature>
<evidence type="ECO:0000256" key="6">
    <source>
        <dbReference type="ARBA" id="ARBA00022833"/>
    </source>
</evidence>
<evidence type="ECO:0000256" key="3">
    <source>
        <dbReference type="ARBA" id="ARBA00022723"/>
    </source>
</evidence>
<dbReference type="InterPro" id="IPR057965">
    <property type="entry name" value="STEEP1_dom"/>
</dbReference>
<dbReference type="EMBL" id="BQKY01000002">
    <property type="protein sequence ID" value="GJN88003.1"/>
    <property type="molecule type" value="Genomic_DNA"/>
</dbReference>
<comment type="caution">
    <text evidence="15">The sequence shown here is derived from an EMBL/GenBank/DDBJ whole genome shotgun (WGS) entry which is preliminary data.</text>
</comment>
<dbReference type="GO" id="GO:0008270">
    <property type="term" value="F:zinc ion binding"/>
    <property type="evidence" value="ECO:0007669"/>
    <property type="project" value="UniProtKB-KW"/>
</dbReference>
<feature type="domain" description="XPA C-terminal" evidence="13">
    <location>
        <begin position="378"/>
        <end position="427"/>
    </location>
</feature>
<evidence type="ECO:0000259" key="13">
    <source>
        <dbReference type="Pfam" id="PF05181"/>
    </source>
</evidence>
<keyword evidence="7" id="KW-0238">DNA-binding</keyword>
<keyword evidence="3" id="KW-0479">Metal-binding</keyword>
<organism evidence="15 16">
    <name type="scientific">Rhodotorula paludigena</name>
    <dbReference type="NCBI Taxonomy" id="86838"/>
    <lineage>
        <taxon>Eukaryota</taxon>
        <taxon>Fungi</taxon>
        <taxon>Dikarya</taxon>
        <taxon>Basidiomycota</taxon>
        <taxon>Pucciniomycotina</taxon>
        <taxon>Microbotryomycetes</taxon>
        <taxon>Sporidiobolales</taxon>
        <taxon>Sporidiobolaceae</taxon>
        <taxon>Rhodotorula</taxon>
    </lineage>
</organism>
<evidence type="ECO:0000256" key="2">
    <source>
        <dbReference type="ARBA" id="ARBA00005548"/>
    </source>
</evidence>
<keyword evidence="4" id="KW-0227">DNA damage</keyword>
<protein>
    <recommendedName>
        <fullName evidence="10">DNA repair protein RAD14</fullName>
    </recommendedName>
</protein>
<gene>
    <name evidence="15" type="ORF">Rhopal_000958-T1</name>
</gene>
<evidence type="ECO:0000256" key="7">
    <source>
        <dbReference type="ARBA" id="ARBA00023125"/>
    </source>
</evidence>
<dbReference type="GO" id="GO:0000110">
    <property type="term" value="C:nucleotide-excision repair factor 1 complex"/>
    <property type="evidence" value="ECO:0007669"/>
    <property type="project" value="TreeGrafter"/>
</dbReference>
<dbReference type="CDD" id="cd21077">
    <property type="entry name" value="DBD_Rad14"/>
    <property type="match status" value="1"/>
</dbReference>
<dbReference type="InterPro" id="IPR009061">
    <property type="entry name" value="DNA-bd_dom_put_sf"/>
</dbReference>
<dbReference type="AlphaFoldDB" id="A0AAV5GD23"/>
<dbReference type="GO" id="GO:0006284">
    <property type="term" value="P:base-excision repair"/>
    <property type="evidence" value="ECO:0007669"/>
    <property type="project" value="TreeGrafter"/>
</dbReference>
<evidence type="ECO:0000256" key="11">
    <source>
        <dbReference type="SAM" id="Coils"/>
    </source>
</evidence>
<dbReference type="PANTHER" id="PTHR10142">
    <property type="entry name" value="DNA REPAIR PROTEIN COMPLEMENTING XP-A CELLS"/>
    <property type="match status" value="1"/>
</dbReference>
<dbReference type="GO" id="GO:0070914">
    <property type="term" value="P:UV-damage excision repair"/>
    <property type="evidence" value="ECO:0007669"/>
    <property type="project" value="TreeGrafter"/>
</dbReference>
<dbReference type="GO" id="GO:0000715">
    <property type="term" value="P:nucleotide-excision repair, DNA damage recognition"/>
    <property type="evidence" value="ECO:0007669"/>
    <property type="project" value="TreeGrafter"/>
</dbReference>
<accession>A0AAV5GD23</accession>
<name>A0AAV5GD23_9BASI</name>
<feature type="compositionally biased region" description="Basic and acidic residues" evidence="12">
    <location>
        <begin position="480"/>
        <end position="491"/>
    </location>
</feature>
<feature type="coiled-coil region" evidence="11">
    <location>
        <begin position="440"/>
        <end position="472"/>
    </location>
</feature>
<dbReference type="GO" id="GO:0003684">
    <property type="term" value="F:damaged DNA binding"/>
    <property type="evidence" value="ECO:0007669"/>
    <property type="project" value="InterPro"/>
</dbReference>
<evidence type="ECO:0000256" key="10">
    <source>
        <dbReference type="ARBA" id="ARBA00072989"/>
    </source>
</evidence>
<dbReference type="NCBIfam" id="TIGR00598">
    <property type="entry name" value="rad14"/>
    <property type="match status" value="1"/>
</dbReference>
<dbReference type="SUPFAM" id="SSF46955">
    <property type="entry name" value="Putative DNA-binding domain"/>
    <property type="match status" value="1"/>
</dbReference>
<dbReference type="InterPro" id="IPR000465">
    <property type="entry name" value="XPA/RAD14"/>
</dbReference>
<proteinExistence type="inferred from homology"/>
<feature type="region of interest" description="Disordered" evidence="12">
    <location>
        <begin position="474"/>
        <end position="498"/>
    </location>
</feature>
<keyword evidence="9" id="KW-0539">Nucleus</keyword>
<keyword evidence="5" id="KW-0863">Zinc-finger</keyword>
<dbReference type="InterPro" id="IPR037129">
    <property type="entry name" value="XPA_sf"/>
</dbReference>